<dbReference type="RefSeq" id="WP_106287521.1">
    <property type="nucleotide sequence ID" value="NZ_CAWNTC010000200.1"/>
</dbReference>
<dbReference type="PANTHER" id="PTHR10161">
    <property type="entry name" value="TARTRATE-RESISTANT ACID PHOSPHATASE TYPE 5"/>
    <property type="match status" value="1"/>
</dbReference>
<sequence>MKRRNFITLSALGGLGLSLATHHLLAQDPVDGCTAKVRKSIQEPLLRFVAVADTGMGDKGQYAVANAMTCYHQSHPFDLVLLGGDNIYYNGEIEKINSVFEEPYQALLQQNVKFQAVLGNHDIRTNNGEDELRYAAFNMTGRYYTFSRDRVQFFALDTNDNAPWDEQLKWLEENLAASKATWKIVYGHHPLYSSGVHGGSDELIKLLSPLFSRYGVQVYICGHDHHYERTNPIKGTTYLICGGGAGTRIVGSSAYTAYSASILSFASFEVYPNRLEIRGIDNKGDLFDEKTIMVAAESRSERLGG</sequence>
<feature type="signal peptide" evidence="3">
    <location>
        <begin position="1"/>
        <end position="26"/>
    </location>
</feature>
<dbReference type="InterPro" id="IPR051558">
    <property type="entry name" value="Metallophosphoesterase_PAP"/>
</dbReference>
<feature type="domain" description="Calcineurin-like phosphoesterase" evidence="4">
    <location>
        <begin position="46"/>
        <end position="227"/>
    </location>
</feature>
<evidence type="ECO:0000256" key="3">
    <source>
        <dbReference type="SAM" id="SignalP"/>
    </source>
</evidence>
<dbReference type="AlphaFoldDB" id="A0A2T1C7Z2"/>
<reference evidence="5 6" key="2">
    <citation type="submission" date="2018-03" db="EMBL/GenBank/DDBJ databases">
        <title>The ancient ancestry and fast evolution of plastids.</title>
        <authorList>
            <person name="Moore K.R."/>
            <person name="Magnabosco C."/>
            <person name="Momper L."/>
            <person name="Gold D.A."/>
            <person name="Bosak T."/>
            <person name="Fournier G.P."/>
        </authorList>
    </citation>
    <scope>NUCLEOTIDE SEQUENCE [LARGE SCALE GENOMIC DNA]</scope>
    <source>
        <strain evidence="5 6">CCAP 1448/3</strain>
    </source>
</reference>
<comment type="caution">
    <text evidence="5">The sequence shown here is derived from an EMBL/GenBank/DDBJ whole genome shotgun (WGS) entry which is preliminary data.</text>
</comment>
<gene>
    <name evidence="5" type="ORF">C7B64_04835</name>
</gene>
<dbReference type="InterPro" id="IPR029052">
    <property type="entry name" value="Metallo-depent_PP-like"/>
</dbReference>
<reference evidence="5 6" key="1">
    <citation type="submission" date="2018-02" db="EMBL/GenBank/DDBJ databases">
        <authorList>
            <person name="Cohen D.B."/>
            <person name="Kent A.D."/>
        </authorList>
    </citation>
    <scope>NUCLEOTIDE SEQUENCE [LARGE SCALE GENOMIC DNA]</scope>
    <source>
        <strain evidence="5 6">CCAP 1448/3</strain>
    </source>
</reference>
<dbReference type="PANTHER" id="PTHR10161:SF14">
    <property type="entry name" value="TARTRATE-RESISTANT ACID PHOSPHATASE TYPE 5"/>
    <property type="match status" value="1"/>
</dbReference>
<organism evidence="5 6">
    <name type="scientific">Merismopedia glauca CCAP 1448/3</name>
    <dbReference type="NCBI Taxonomy" id="1296344"/>
    <lineage>
        <taxon>Bacteria</taxon>
        <taxon>Bacillati</taxon>
        <taxon>Cyanobacteriota</taxon>
        <taxon>Cyanophyceae</taxon>
        <taxon>Synechococcales</taxon>
        <taxon>Merismopediaceae</taxon>
        <taxon>Merismopedia</taxon>
    </lineage>
</organism>
<dbReference type="Pfam" id="PF00149">
    <property type="entry name" value="Metallophos"/>
    <property type="match status" value="1"/>
</dbReference>
<dbReference type="OrthoDB" id="9809781at2"/>
<keyword evidence="1 3" id="KW-0732">Signal</keyword>
<accession>A0A2T1C7Z2</accession>
<feature type="chain" id="PRO_5015631551" evidence="3">
    <location>
        <begin position="27"/>
        <end position="305"/>
    </location>
</feature>
<keyword evidence="6" id="KW-1185">Reference proteome</keyword>
<dbReference type="Gene3D" id="3.60.21.10">
    <property type="match status" value="1"/>
</dbReference>
<evidence type="ECO:0000259" key="4">
    <source>
        <dbReference type="Pfam" id="PF00149"/>
    </source>
</evidence>
<proteinExistence type="predicted"/>
<evidence type="ECO:0000313" key="5">
    <source>
        <dbReference type="EMBL" id="PSB04288.1"/>
    </source>
</evidence>
<dbReference type="SUPFAM" id="SSF56300">
    <property type="entry name" value="Metallo-dependent phosphatases"/>
    <property type="match status" value="1"/>
</dbReference>
<evidence type="ECO:0000256" key="1">
    <source>
        <dbReference type="ARBA" id="ARBA00022729"/>
    </source>
</evidence>
<name>A0A2T1C7Z2_9CYAN</name>
<dbReference type="InterPro" id="IPR004843">
    <property type="entry name" value="Calcineurin-like_PHP"/>
</dbReference>
<protein>
    <submittedName>
        <fullName evidence="5">Metallophosphoesterase</fullName>
    </submittedName>
</protein>
<evidence type="ECO:0000256" key="2">
    <source>
        <dbReference type="ARBA" id="ARBA00022801"/>
    </source>
</evidence>
<keyword evidence="2" id="KW-0378">Hydrolase</keyword>
<dbReference type="GO" id="GO:0016787">
    <property type="term" value="F:hydrolase activity"/>
    <property type="evidence" value="ECO:0007669"/>
    <property type="project" value="UniProtKB-KW"/>
</dbReference>
<dbReference type="Proteomes" id="UP000238762">
    <property type="component" value="Unassembled WGS sequence"/>
</dbReference>
<evidence type="ECO:0000313" key="6">
    <source>
        <dbReference type="Proteomes" id="UP000238762"/>
    </source>
</evidence>
<dbReference type="EMBL" id="PVWJ01000015">
    <property type="protein sequence ID" value="PSB04288.1"/>
    <property type="molecule type" value="Genomic_DNA"/>
</dbReference>